<name>A0AAV7TLL4_PLEWA</name>
<gene>
    <name evidence="2" type="ORF">NDU88_002768</name>
</gene>
<reference evidence="2" key="1">
    <citation type="journal article" date="2022" name="bioRxiv">
        <title>Sequencing and chromosome-scale assembly of the giantPleurodeles waltlgenome.</title>
        <authorList>
            <person name="Brown T."/>
            <person name="Elewa A."/>
            <person name="Iarovenko S."/>
            <person name="Subramanian E."/>
            <person name="Araus A.J."/>
            <person name="Petzold A."/>
            <person name="Susuki M."/>
            <person name="Suzuki K.-i.T."/>
            <person name="Hayashi T."/>
            <person name="Toyoda A."/>
            <person name="Oliveira C."/>
            <person name="Osipova E."/>
            <person name="Leigh N.D."/>
            <person name="Simon A."/>
            <person name="Yun M.H."/>
        </authorList>
    </citation>
    <scope>NUCLEOTIDE SEQUENCE</scope>
    <source>
        <strain evidence="2">20211129_DDA</strain>
        <tissue evidence="2">Liver</tissue>
    </source>
</reference>
<keyword evidence="3" id="KW-1185">Reference proteome</keyword>
<feature type="non-terminal residue" evidence="2">
    <location>
        <position position="1"/>
    </location>
</feature>
<protein>
    <submittedName>
        <fullName evidence="2">Uncharacterized protein</fullName>
    </submittedName>
</protein>
<evidence type="ECO:0000256" key="1">
    <source>
        <dbReference type="SAM" id="MobiDB-lite"/>
    </source>
</evidence>
<organism evidence="2 3">
    <name type="scientific">Pleurodeles waltl</name>
    <name type="common">Iberian ribbed newt</name>
    <dbReference type="NCBI Taxonomy" id="8319"/>
    <lineage>
        <taxon>Eukaryota</taxon>
        <taxon>Metazoa</taxon>
        <taxon>Chordata</taxon>
        <taxon>Craniata</taxon>
        <taxon>Vertebrata</taxon>
        <taxon>Euteleostomi</taxon>
        <taxon>Amphibia</taxon>
        <taxon>Batrachia</taxon>
        <taxon>Caudata</taxon>
        <taxon>Salamandroidea</taxon>
        <taxon>Salamandridae</taxon>
        <taxon>Pleurodelinae</taxon>
        <taxon>Pleurodeles</taxon>
    </lineage>
</organism>
<dbReference type="Proteomes" id="UP001066276">
    <property type="component" value="Chromosome 3_2"/>
</dbReference>
<dbReference type="EMBL" id="JANPWB010000006">
    <property type="protein sequence ID" value="KAJ1177513.1"/>
    <property type="molecule type" value="Genomic_DNA"/>
</dbReference>
<dbReference type="AlphaFoldDB" id="A0AAV7TLL4"/>
<comment type="caution">
    <text evidence="2">The sequence shown here is derived from an EMBL/GenBank/DDBJ whole genome shotgun (WGS) entry which is preliminary data.</text>
</comment>
<sequence length="96" mass="10083">ALHHVGTPGVPSRPYFSPPPQRSRICQQPAPPPAPPTARSTTFSSGCSATQRALCTLPAALSPVPVAAWARLLPHAPSNCPQRRLLAAALCTRVQT</sequence>
<feature type="non-terminal residue" evidence="2">
    <location>
        <position position="96"/>
    </location>
</feature>
<accession>A0AAV7TLL4</accession>
<evidence type="ECO:0000313" key="3">
    <source>
        <dbReference type="Proteomes" id="UP001066276"/>
    </source>
</evidence>
<evidence type="ECO:0000313" key="2">
    <source>
        <dbReference type="EMBL" id="KAJ1177513.1"/>
    </source>
</evidence>
<feature type="region of interest" description="Disordered" evidence="1">
    <location>
        <begin position="1"/>
        <end position="44"/>
    </location>
</feature>
<proteinExistence type="predicted"/>